<dbReference type="AlphaFoldDB" id="A0A644ZQB8"/>
<dbReference type="Pfam" id="PF13205">
    <property type="entry name" value="Big_5"/>
    <property type="match status" value="1"/>
</dbReference>
<protein>
    <recommendedName>
        <fullName evidence="2">SbsA Ig-like domain-containing protein</fullName>
    </recommendedName>
</protein>
<dbReference type="EMBL" id="VSSQ01009595">
    <property type="protein sequence ID" value="MPM42081.1"/>
    <property type="molecule type" value="Genomic_DNA"/>
</dbReference>
<sequence>MPKLLWDQDGQKLFETGVSNGVLYVKNGTSYGNGVAWNGLTAVTESPSGAEANPLYADNIKYLNLISAEEFGATIEAYTYPDEFGVCDGSAELSPGVIIGQQGRKTFGLSYKTLLGNDAEGTSYGYKLHIIYGALAAPSEKAYATVNDSPEAITFSWELTTTPVNVTGLKPTASITIDSTKVPSAKLTALENVLYGTESSAPRLPMPDEVASIFANPAPTALALSTSVPAADATGVAVAANIVLTFNNAIVNESVMLMTNAGVVVPFTKSWDSAKKVMTIDPTTNLSASTTYLLYIGGVSDIYSQSLATVVRKFTTA</sequence>
<keyword evidence="1" id="KW-0732">Signal</keyword>
<comment type="caution">
    <text evidence="3">The sequence shown here is derived from an EMBL/GenBank/DDBJ whole genome shotgun (WGS) entry which is preliminary data.</text>
</comment>
<organism evidence="3">
    <name type="scientific">bioreactor metagenome</name>
    <dbReference type="NCBI Taxonomy" id="1076179"/>
    <lineage>
        <taxon>unclassified sequences</taxon>
        <taxon>metagenomes</taxon>
        <taxon>ecological metagenomes</taxon>
    </lineage>
</organism>
<evidence type="ECO:0000259" key="2">
    <source>
        <dbReference type="Pfam" id="PF13205"/>
    </source>
</evidence>
<evidence type="ECO:0000256" key="1">
    <source>
        <dbReference type="ARBA" id="ARBA00022729"/>
    </source>
</evidence>
<proteinExistence type="predicted"/>
<gene>
    <name evidence="3" type="ORF">SDC9_88743</name>
</gene>
<reference evidence="3" key="1">
    <citation type="submission" date="2019-08" db="EMBL/GenBank/DDBJ databases">
        <authorList>
            <person name="Kucharzyk K."/>
            <person name="Murdoch R.W."/>
            <person name="Higgins S."/>
            <person name="Loffler F."/>
        </authorList>
    </citation>
    <scope>NUCLEOTIDE SEQUENCE</scope>
</reference>
<evidence type="ECO:0000313" key="3">
    <source>
        <dbReference type="EMBL" id="MPM42081.1"/>
    </source>
</evidence>
<name>A0A644ZQB8_9ZZZZ</name>
<dbReference type="InterPro" id="IPR014755">
    <property type="entry name" value="Cu-Rt/internalin_Ig-like"/>
</dbReference>
<feature type="domain" description="SbsA Ig-like" evidence="2">
    <location>
        <begin position="220"/>
        <end position="316"/>
    </location>
</feature>
<accession>A0A644ZQB8</accession>
<dbReference type="Gene3D" id="2.60.40.1220">
    <property type="match status" value="1"/>
</dbReference>
<dbReference type="InterPro" id="IPR032812">
    <property type="entry name" value="SbsA_Ig"/>
</dbReference>